<dbReference type="CDD" id="cd00438">
    <property type="entry name" value="cupin_RmlC"/>
    <property type="match status" value="1"/>
</dbReference>
<evidence type="ECO:0000313" key="9">
    <source>
        <dbReference type="Proteomes" id="UP000199045"/>
    </source>
</evidence>
<dbReference type="AlphaFoldDB" id="A0A1G7X5C1"/>
<dbReference type="GO" id="GO:0000271">
    <property type="term" value="P:polysaccharide biosynthetic process"/>
    <property type="evidence" value="ECO:0007669"/>
    <property type="project" value="TreeGrafter"/>
</dbReference>
<reference evidence="8 9" key="1">
    <citation type="submission" date="2016-10" db="EMBL/GenBank/DDBJ databases">
        <authorList>
            <person name="de Groot N.N."/>
        </authorList>
    </citation>
    <scope>NUCLEOTIDE SEQUENCE [LARGE SCALE GENOMIC DNA]</scope>
    <source>
        <strain evidence="8 9">DSM 527</strain>
    </source>
</reference>
<dbReference type="STRING" id="104663.SAMN04488121_106310"/>
<dbReference type="EMBL" id="FNBN01000006">
    <property type="protein sequence ID" value="SDG79382.1"/>
    <property type="molecule type" value="Genomic_DNA"/>
</dbReference>
<dbReference type="RefSeq" id="WP_089835354.1">
    <property type="nucleotide sequence ID" value="NZ_FNBN01000006.1"/>
</dbReference>
<comment type="subunit">
    <text evidence="7">Homodimer.</text>
</comment>
<evidence type="ECO:0000256" key="2">
    <source>
        <dbReference type="ARBA" id="ARBA00001997"/>
    </source>
</evidence>
<dbReference type="PANTHER" id="PTHR21047:SF2">
    <property type="entry name" value="THYMIDINE DIPHOSPHO-4-KETO-RHAMNOSE 3,5-EPIMERASE"/>
    <property type="match status" value="1"/>
</dbReference>
<dbReference type="InterPro" id="IPR000888">
    <property type="entry name" value="RmlC-like"/>
</dbReference>
<evidence type="ECO:0000313" key="8">
    <source>
        <dbReference type="EMBL" id="SDG79382.1"/>
    </source>
</evidence>
<dbReference type="Proteomes" id="UP000199045">
    <property type="component" value="Unassembled WGS sequence"/>
</dbReference>
<dbReference type="Gene3D" id="2.60.120.10">
    <property type="entry name" value="Jelly Rolls"/>
    <property type="match status" value="1"/>
</dbReference>
<sequence length="188" mass="21196">MPFTETGIPGLLVYEPRVFNDSRGYFFESYSAQTFEQYGLHLPFVQDNQARSTYGVLRGLHYQLEPYAQTKLVRVLEGKIIDVAVDIRKGSPTYGKAFSIELTAENKLQLLVPKGFAHGYSVISETAEVMYKCDNFYHKASEGGIIYNDPALNIDWGIDLADAIVSEKDIVLPTLENCTHNFVFNPNK</sequence>
<dbReference type="PANTHER" id="PTHR21047">
    <property type="entry name" value="DTDP-6-DEOXY-D-GLUCOSE-3,5 EPIMERASE"/>
    <property type="match status" value="1"/>
</dbReference>
<feature type="active site" description="Proton donor" evidence="5">
    <location>
        <position position="131"/>
    </location>
</feature>
<feature type="active site" description="Proton acceptor" evidence="5">
    <location>
        <position position="61"/>
    </location>
</feature>
<protein>
    <recommendedName>
        <fullName evidence="4 7">dTDP-4-dehydrorhamnose 3,5-epimerase</fullName>
        <ecNumber evidence="3 7">5.1.3.13</ecNumber>
    </recommendedName>
    <alternativeName>
        <fullName evidence="7">Thymidine diphospho-4-keto-rhamnose 3,5-epimerase</fullName>
    </alternativeName>
</protein>
<keyword evidence="7" id="KW-0413">Isomerase</keyword>
<evidence type="ECO:0000256" key="3">
    <source>
        <dbReference type="ARBA" id="ARBA00012098"/>
    </source>
</evidence>
<dbReference type="GO" id="GO:0019305">
    <property type="term" value="P:dTDP-rhamnose biosynthetic process"/>
    <property type="evidence" value="ECO:0007669"/>
    <property type="project" value="UniProtKB-UniRule"/>
</dbReference>
<evidence type="ECO:0000256" key="1">
    <source>
        <dbReference type="ARBA" id="ARBA00001298"/>
    </source>
</evidence>
<evidence type="ECO:0000256" key="6">
    <source>
        <dbReference type="PIRSR" id="PIRSR600888-3"/>
    </source>
</evidence>
<evidence type="ECO:0000256" key="7">
    <source>
        <dbReference type="RuleBase" id="RU364069"/>
    </source>
</evidence>
<comment type="function">
    <text evidence="2 7">Catalyzes the epimerization of the C3' and C5'positions of dTDP-6-deoxy-D-xylo-4-hexulose, forming dTDP-6-deoxy-L-lyxo-4-hexulose.</text>
</comment>
<dbReference type="UniPathway" id="UPA00124"/>
<gene>
    <name evidence="8" type="ORF">SAMN04488121_106310</name>
</gene>
<proteinExistence type="inferred from homology"/>
<feature type="site" description="Participates in a stacking interaction with the thymidine ring of dTDP-4-oxo-6-deoxyglucose" evidence="6">
    <location>
        <position position="137"/>
    </location>
</feature>
<dbReference type="SUPFAM" id="SSF51182">
    <property type="entry name" value="RmlC-like cupins"/>
    <property type="match status" value="1"/>
</dbReference>
<name>A0A1G7X5C1_CHIFI</name>
<comment type="similarity">
    <text evidence="7">Belongs to the dTDP-4-dehydrorhamnose 3,5-epimerase family.</text>
</comment>
<dbReference type="GO" id="GO:0008830">
    <property type="term" value="F:dTDP-4-dehydrorhamnose 3,5-epimerase activity"/>
    <property type="evidence" value="ECO:0007669"/>
    <property type="project" value="UniProtKB-UniRule"/>
</dbReference>
<comment type="catalytic activity">
    <reaction evidence="1 7">
        <text>dTDP-4-dehydro-6-deoxy-alpha-D-glucose = dTDP-4-dehydro-beta-L-rhamnose</text>
        <dbReference type="Rhea" id="RHEA:16969"/>
        <dbReference type="ChEBI" id="CHEBI:57649"/>
        <dbReference type="ChEBI" id="CHEBI:62830"/>
        <dbReference type="EC" id="5.1.3.13"/>
    </reaction>
</comment>
<accession>A0A1G7X5C1</accession>
<dbReference type="Pfam" id="PF00908">
    <property type="entry name" value="dTDP_sugar_isom"/>
    <property type="match status" value="1"/>
</dbReference>
<dbReference type="InterPro" id="IPR014710">
    <property type="entry name" value="RmlC-like_jellyroll"/>
</dbReference>
<evidence type="ECO:0000256" key="4">
    <source>
        <dbReference type="ARBA" id="ARBA00019595"/>
    </source>
</evidence>
<dbReference type="EC" id="5.1.3.13" evidence="3 7"/>
<dbReference type="InterPro" id="IPR011051">
    <property type="entry name" value="RmlC_Cupin_sf"/>
</dbReference>
<evidence type="ECO:0000256" key="5">
    <source>
        <dbReference type="PIRSR" id="PIRSR600888-1"/>
    </source>
</evidence>
<dbReference type="NCBIfam" id="TIGR01221">
    <property type="entry name" value="rmlC"/>
    <property type="match status" value="1"/>
</dbReference>
<comment type="pathway">
    <text evidence="7">Carbohydrate biosynthesis; dTDP-L-rhamnose biosynthesis.</text>
</comment>
<dbReference type="OrthoDB" id="9800680at2"/>
<organism evidence="8 9">
    <name type="scientific">Chitinophaga filiformis</name>
    <name type="common">Myxococcus filiformis</name>
    <name type="synonym">Flexibacter filiformis</name>
    <dbReference type="NCBI Taxonomy" id="104663"/>
    <lineage>
        <taxon>Bacteria</taxon>
        <taxon>Pseudomonadati</taxon>
        <taxon>Bacteroidota</taxon>
        <taxon>Chitinophagia</taxon>
        <taxon>Chitinophagales</taxon>
        <taxon>Chitinophagaceae</taxon>
        <taxon>Chitinophaga</taxon>
    </lineage>
</organism>
<dbReference type="GO" id="GO:0005829">
    <property type="term" value="C:cytosol"/>
    <property type="evidence" value="ECO:0007669"/>
    <property type="project" value="TreeGrafter"/>
</dbReference>